<dbReference type="EC" id="3.1.1.5" evidence="3 9"/>
<evidence type="ECO:0000256" key="9">
    <source>
        <dbReference type="RuleBase" id="RU362103"/>
    </source>
</evidence>
<accession>A0A232LNT7</accession>
<feature type="region of interest" description="Disordered" evidence="10">
    <location>
        <begin position="619"/>
        <end position="646"/>
    </location>
</feature>
<comment type="caution">
    <text evidence="12">The sequence shown here is derived from an EMBL/GenBank/DDBJ whole genome shotgun (WGS) entry which is preliminary data.</text>
</comment>
<evidence type="ECO:0000256" key="4">
    <source>
        <dbReference type="ARBA" id="ARBA00022801"/>
    </source>
</evidence>
<reference evidence="12 13" key="1">
    <citation type="journal article" date="2015" name="Environ. Microbiol.">
        <title>Metagenome sequence of Elaphomyces granulatus from sporocarp tissue reveals Ascomycota ectomycorrhizal fingerprints of genome expansion and a Proteobacteria-rich microbiome.</title>
        <authorList>
            <person name="Quandt C.A."/>
            <person name="Kohler A."/>
            <person name="Hesse C.N."/>
            <person name="Sharpton T.J."/>
            <person name="Martin F."/>
            <person name="Spatafora J.W."/>
        </authorList>
    </citation>
    <scope>NUCLEOTIDE SEQUENCE [LARGE SCALE GENOMIC DNA]</scope>
    <source>
        <strain evidence="12 13">OSC145934</strain>
    </source>
</reference>
<dbReference type="GO" id="GO:0004623">
    <property type="term" value="F:phospholipase A2 activity"/>
    <property type="evidence" value="ECO:0007669"/>
    <property type="project" value="TreeGrafter"/>
</dbReference>
<dbReference type="AlphaFoldDB" id="A0A232LNT7"/>
<evidence type="ECO:0000256" key="7">
    <source>
        <dbReference type="ARBA" id="ARBA00049531"/>
    </source>
</evidence>
<evidence type="ECO:0000256" key="2">
    <source>
        <dbReference type="ARBA" id="ARBA00008780"/>
    </source>
</evidence>
<protein>
    <recommendedName>
        <fullName evidence="3 9">Lysophospholipase</fullName>
        <ecNumber evidence="3 9">3.1.1.5</ecNumber>
    </recommendedName>
</protein>
<keyword evidence="13" id="KW-1185">Reference proteome</keyword>
<dbReference type="CDD" id="cd00147">
    <property type="entry name" value="cPLA2_like"/>
    <property type="match status" value="1"/>
</dbReference>
<feature type="compositionally biased region" description="Polar residues" evidence="10">
    <location>
        <begin position="626"/>
        <end position="643"/>
    </location>
</feature>
<dbReference type="PROSITE" id="PS51210">
    <property type="entry name" value="PLA2C"/>
    <property type="match status" value="1"/>
</dbReference>
<dbReference type="PANTHER" id="PTHR10728">
    <property type="entry name" value="CYTOSOLIC PHOSPHOLIPASE A2"/>
    <property type="match status" value="1"/>
</dbReference>
<evidence type="ECO:0000256" key="3">
    <source>
        <dbReference type="ARBA" id="ARBA00013274"/>
    </source>
</evidence>
<feature type="domain" description="PLA2c" evidence="11">
    <location>
        <begin position="167"/>
        <end position="817"/>
    </location>
</feature>
<keyword evidence="4 8" id="KW-0378">Hydrolase</keyword>
<gene>
    <name evidence="12" type="ORF">Egran_06470</name>
</gene>
<dbReference type="InterPro" id="IPR002642">
    <property type="entry name" value="LysoPLipase_cat_dom"/>
</dbReference>
<evidence type="ECO:0000313" key="13">
    <source>
        <dbReference type="Proteomes" id="UP000243515"/>
    </source>
</evidence>
<comment type="similarity">
    <text evidence="2 9">Belongs to the lysophospholipase family.</text>
</comment>
<evidence type="ECO:0000256" key="10">
    <source>
        <dbReference type="SAM" id="MobiDB-lite"/>
    </source>
</evidence>
<dbReference type="SUPFAM" id="SSF52151">
    <property type="entry name" value="FabD/lysophospholipase-like"/>
    <property type="match status" value="1"/>
</dbReference>
<dbReference type="Proteomes" id="UP000243515">
    <property type="component" value="Unassembled WGS sequence"/>
</dbReference>
<dbReference type="GO" id="GO:0046475">
    <property type="term" value="P:glycerophospholipid catabolic process"/>
    <property type="evidence" value="ECO:0007669"/>
    <property type="project" value="TreeGrafter"/>
</dbReference>
<dbReference type="InterPro" id="IPR016035">
    <property type="entry name" value="Acyl_Trfase/lysoPLipase"/>
</dbReference>
<dbReference type="GO" id="GO:0005829">
    <property type="term" value="C:cytosol"/>
    <property type="evidence" value="ECO:0007669"/>
    <property type="project" value="TreeGrafter"/>
</dbReference>
<dbReference type="Gene3D" id="3.40.1090.10">
    <property type="entry name" value="Cytosolic phospholipase A2 catalytic domain"/>
    <property type="match status" value="1"/>
</dbReference>
<dbReference type="Pfam" id="PF01735">
    <property type="entry name" value="PLA2_B"/>
    <property type="match status" value="1"/>
</dbReference>
<evidence type="ECO:0000259" key="11">
    <source>
        <dbReference type="PROSITE" id="PS51210"/>
    </source>
</evidence>
<feature type="compositionally biased region" description="Basic and acidic residues" evidence="10">
    <location>
        <begin position="800"/>
        <end position="817"/>
    </location>
</feature>
<dbReference type="OrthoDB" id="6121437at2759"/>
<name>A0A232LNT7_9EURO</name>
<keyword evidence="6 8" id="KW-0443">Lipid metabolism</keyword>
<dbReference type="SMART" id="SM00022">
    <property type="entry name" value="PLAc"/>
    <property type="match status" value="1"/>
</dbReference>
<proteinExistence type="inferred from homology"/>
<evidence type="ECO:0000256" key="1">
    <source>
        <dbReference type="ARBA" id="ARBA00002169"/>
    </source>
</evidence>
<dbReference type="PANTHER" id="PTHR10728:SF40">
    <property type="entry name" value="PATATIN FAMILY PROTEIN"/>
    <property type="match status" value="1"/>
</dbReference>
<evidence type="ECO:0000313" key="12">
    <source>
        <dbReference type="EMBL" id="OXV05764.1"/>
    </source>
</evidence>
<evidence type="ECO:0000256" key="8">
    <source>
        <dbReference type="PROSITE-ProRule" id="PRU00555"/>
    </source>
</evidence>
<evidence type="ECO:0000256" key="5">
    <source>
        <dbReference type="ARBA" id="ARBA00022963"/>
    </source>
</evidence>
<feature type="compositionally biased region" description="Basic and acidic residues" evidence="10">
    <location>
        <begin position="78"/>
        <end position="89"/>
    </location>
</feature>
<feature type="region of interest" description="Disordered" evidence="10">
    <location>
        <begin position="43"/>
        <end position="89"/>
    </location>
</feature>
<dbReference type="GO" id="GO:0004622">
    <property type="term" value="F:phosphatidylcholine lysophospholipase activity"/>
    <property type="evidence" value="ECO:0007669"/>
    <property type="project" value="UniProtKB-EC"/>
</dbReference>
<feature type="compositionally biased region" description="Polar residues" evidence="10">
    <location>
        <begin position="53"/>
        <end position="77"/>
    </location>
</feature>
<organism evidence="12 13">
    <name type="scientific">Elaphomyces granulatus</name>
    <dbReference type="NCBI Taxonomy" id="519963"/>
    <lineage>
        <taxon>Eukaryota</taxon>
        <taxon>Fungi</taxon>
        <taxon>Dikarya</taxon>
        <taxon>Ascomycota</taxon>
        <taxon>Pezizomycotina</taxon>
        <taxon>Eurotiomycetes</taxon>
        <taxon>Eurotiomycetidae</taxon>
        <taxon>Eurotiales</taxon>
        <taxon>Elaphomycetaceae</taxon>
        <taxon>Elaphomyces</taxon>
    </lineage>
</organism>
<sequence>MALPSPFLLSGSIYSISTQLRLKWIVPPAVYAPLLISGGSPYSQLSREESSSEPRTVSSKSLAQDSQNCQITGSSSHDPSKATERNGETDDIKSAWTNFTRKFGVIKDSFGTIEWPTISSNIKNYIAPDWARLLPETVQKLQRELSMAPGSLADEIWKEAQDVNINPEIARDARVRVGDNLCQEEQIFQRRRREFAARALARYLDIKDGDIDLDDVPVIAMCGSGGGLRTLIASTGSCLAAHEAGLWDCVTYTAGVSGSCWLQALYNSSLTGRDFHRLVDHLKNRLGIHFAFPPEALNLLTTAPTNKYLLNGLVEKLKGDPDADFGLVDIYGLLLGARLLVPGGELDLSDRDMKLSNQTEYLRNGANPLPIYTAVRHEIPSIEGKEDFNPMWRRSTERPKEAVMREAWFQWFELTPYEFFCEELNAGIPTWALGRRFHNGRNVMQLGENGVPELRLLGLMGIWGSAFCATLSHYYKEIRPVVKGLAGFNGIDSLIEEKNKDLIRVHPIDPGSIPNYVLGMEDNLPSTCPKSIFKSSHLQLMDAGMSNNLPIYPLLRPERNVDIIIAFDASADIKQENWLSVVDGYARQRGIQGWPIGAGWPKACTEPEDVVKTLTETRTMDKNSSGDRLSVAQEQGSLKNQPSGLEDSDLTYCNVWLGTKQERASDEEPPPSRRLFHPSHEDYHESDFELMRPDSGIAVVYFPFLPNPSAPDRCPSQPPKSSPSDTTTVKDGSETFKPLAPSPRSIKPDVDDFLSTWNFVYTPQQVDAVVGLAQANFAEGEAQVKRVVRGVYERKRRARLQKEATCGDKAEGSKRRE</sequence>
<keyword evidence="5 8" id="KW-0442">Lipid degradation</keyword>
<comment type="catalytic activity">
    <reaction evidence="7 9">
        <text>a 1-acyl-sn-glycero-3-phosphocholine + H2O = sn-glycerol 3-phosphocholine + a fatty acid + H(+)</text>
        <dbReference type="Rhea" id="RHEA:15177"/>
        <dbReference type="ChEBI" id="CHEBI:15377"/>
        <dbReference type="ChEBI" id="CHEBI:15378"/>
        <dbReference type="ChEBI" id="CHEBI:16870"/>
        <dbReference type="ChEBI" id="CHEBI:28868"/>
        <dbReference type="ChEBI" id="CHEBI:58168"/>
        <dbReference type="EC" id="3.1.1.5"/>
    </reaction>
</comment>
<feature type="region of interest" description="Disordered" evidence="10">
    <location>
        <begin position="709"/>
        <end position="742"/>
    </location>
</feature>
<comment type="function">
    <text evidence="1">Catalyzes the release of fatty acids from lysophospholipids.</text>
</comment>
<evidence type="ECO:0000256" key="6">
    <source>
        <dbReference type="ARBA" id="ARBA00023098"/>
    </source>
</evidence>
<dbReference type="EMBL" id="NPHW01006481">
    <property type="protein sequence ID" value="OXV05764.1"/>
    <property type="molecule type" value="Genomic_DNA"/>
</dbReference>
<feature type="region of interest" description="Disordered" evidence="10">
    <location>
        <begin position="798"/>
        <end position="817"/>
    </location>
</feature>